<dbReference type="EMBL" id="CAJOAY010002691">
    <property type="protein sequence ID" value="CAF3972329.1"/>
    <property type="molecule type" value="Genomic_DNA"/>
</dbReference>
<dbReference type="Proteomes" id="UP000663891">
    <property type="component" value="Unassembled WGS sequence"/>
</dbReference>
<evidence type="ECO:0000313" key="4">
    <source>
        <dbReference type="EMBL" id="CAF4088434.1"/>
    </source>
</evidence>
<evidence type="ECO:0000313" key="5">
    <source>
        <dbReference type="Proteomes" id="UP000663845"/>
    </source>
</evidence>
<dbReference type="AlphaFoldDB" id="A0A815T9R7"/>
<proteinExistence type="predicted"/>
<dbReference type="PANTHER" id="PTHR34494">
    <property type="entry name" value="PROTEIN CBG25024"/>
    <property type="match status" value="1"/>
</dbReference>
<accession>A0A815T9R7</accession>
<name>A0A815T9R7_9BILA</name>
<dbReference type="EMBL" id="CAJOAZ010005124">
    <property type="protein sequence ID" value="CAF4088434.1"/>
    <property type="molecule type" value="Genomic_DNA"/>
</dbReference>
<dbReference type="Proteomes" id="UP000663844">
    <property type="component" value="Unassembled WGS sequence"/>
</dbReference>
<dbReference type="Proteomes" id="UP000663881">
    <property type="component" value="Unassembled WGS sequence"/>
</dbReference>
<reference evidence="2" key="1">
    <citation type="submission" date="2021-02" db="EMBL/GenBank/DDBJ databases">
        <authorList>
            <person name="Nowell W R."/>
        </authorList>
    </citation>
    <scope>NUCLEOTIDE SEQUENCE</scope>
</reference>
<sequence>MVLNGAAAVGAAVHGTAVGVAGLVANDKDLLNAAGDIFVISGEAAKKVGTGVVDNVNGILNSTPGVGHIKGGIHDLCGDDEGARKAYFAANRMVGVIGGAVAGSIGGPAGAIAGGIAGGAAMDGVHTGYASLQDDKYSPQGQIAAWTQVLTAENGEDVVDGLVHGIVTPVFDGIVGYKIGKAVNALEGQSPQETIAGGGEKEGYVPQKRKLDYDSAKRRQLNDRTAYKAVDHPEHFPKSASATATVVQGSAGRFADNPNHPNNPYQDFDGPDSNETADTISSDSVKETWEYEAVKSVGKTYGLRSKVVKLPSGCNGRGMQLLIEDNNRSVTLIQHAGDKQYGLFIGSPEEQAYELLRTVGKNINENTETLNLLGCHVDKTFAQHVQSYLNADVRYHHITVQVLQVTIL</sequence>
<evidence type="ECO:0000313" key="2">
    <source>
        <dbReference type="EMBL" id="CAF1500842.1"/>
    </source>
</evidence>
<comment type="caution">
    <text evidence="2">The sequence shown here is derived from an EMBL/GenBank/DDBJ whole genome shotgun (WGS) entry which is preliminary data.</text>
</comment>
<dbReference type="EMBL" id="CAJNOG010002340">
    <property type="protein sequence ID" value="CAF1500842.1"/>
    <property type="molecule type" value="Genomic_DNA"/>
</dbReference>
<dbReference type="Proteomes" id="UP000663845">
    <property type="component" value="Unassembled WGS sequence"/>
</dbReference>
<dbReference type="PANTHER" id="PTHR34494:SF1">
    <property type="entry name" value="PROTEIN CBG25024"/>
    <property type="match status" value="1"/>
</dbReference>
<evidence type="ECO:0000313" key="3">
    <source>
        <dbReference type="EMBL" id="CAF3972329.1"/>
    </source>
</evidence>
<organism evidence="2 5">
    <name type="scientific">Adineta steineri</name>
    <dbReference type="NCBI Taxonomy" id="433720"/>
    <lineage>
        <taxon>Eukaryota</taxon>
        <taxon>Metazoa</taxon>
        <taxon>Spiralia</taxon>
        <taxon>Gnathifera</taxon>
        <taxon>Rotifera</taxon>
        <taxon>Eurotatoria</taxon>
        <taxon>Bdelloidea</taxon>
        <taxon>Adinetida</taxon>
        <taxon>Adinetidae</taxon>
        <taxon>Adineta</taxon>
    </lineage>
</organism>
<gene>
    <name evidence="2" type="ORF">JYZ213_LOCUS43471</name>
    <name evidence="3" type="ORF">OKA104_LOCUS28177</name>
    <name evidence="4" type="ORF">OXD698_LOCUS34744</name>
    <name evidence="1" type="ORF">VCS650_LOCUS40112</name>
</gene>
<protein>
    <submittedName>
        <fullName evidence="2">Uncharacterized protein</fullName>
    </submittedName>
</protein>
<dbReference type="OrthoDB" id="6162903at2759"/>
<dbReference type="EMBL" id="CAJNON010001433">
    <property type="protein sequence ID" value="CAF1462227.1"/>
    <property type="molecule type" value="Genomic_DNA"/>
</dbReference>
<evidence type="ECO:0000313" key="1">
    <source>
        <dbReference type="EMBL" id="CAF1462227.1"/>
    </source>
</evidence>